<dbReference type="InterPro" id="IPR036388">
    <property type="entry name" value="WH-like_DNA-bd_sf"/>
</dbReference>
<dbReference type="PANTHER" id="PTHR43537">
    <property type="entry name" value="TRANSCRIPTIONAL REGULATOR, GNTR FAMILY"/>
    <property type="match status" value="1"/>
</dbReference>
<dbReference type="SMART" id="SM00345">
    <property type="entry name" value="HTH_GNTR"/>
    <property type="match status" value="1"/>
</dbReference>
<keyword evidence="1" id="KW-0805">Transcription regulation</keyword>
<dbReference type="SUPFAM" id="SSF46785">
    <property type="entry name" value="Winged helix' DNA-binding domain"/>
    <property type="match status" value="1"/>
</dbReference>
<dbReference type="PANTHER" id="PTHR43537:SF41">
    <property type="entry name" value="TRANSCRIPTIONAL REGULATORY PROTEIN"/>
    <property type="match status" value="1"/>
</dbReference>
<organism evidence="6 7">
    <name type="scientific">Acetobacter garciniae</name>
    <dbReference type="NCBI Taxonomy" id="2817435"/>
    <lineage>
        <taxon>Bacteria</taxon>
        <taxon>Pseudomonadati</taxon>
        <taxon>Pseudomonadota</taxon>
        <taxon>Alphaproteobacteria</taxon>
        <taxon>Acetobacterales</taxon>
        <taxon>Acetobacteraceae</taxon>
        <taxon>Acetobacter</taxon>
    </lineage>
</organism>
<dbReference type="EMBL" id="JAFVMH010000007">
    <property type="protein sequence ID" value="MBO1326129.1"/>
    <property type="molecule type" value="Genomic_DNA"/>
</dbReference>
<dbReference type="Proteomes" id="UP000664073">
    <property type="component" value="Unassembled WGS sequence"/>
</dbReference>
<sequence length="279" mass="30037">MNRQRPRTSPATAASQPLTDRPETTGATAGTTGGAIGGKGAGGAANGAAPVDGGRPKAANAGLLNTRSLADQLFYLLRARIVSGELAHGEPIRQDTLAAEFGISKIPLREALARLEQDGLVASYVNRGFVVTAMTLAEADEVFTLRAKLEPDAAVAGCMQATEADHHRAREAFAAFSTAPVGERAERNRAFHLSLIRPGVGELTYRLVERLNVIAERYVLFHLAPPSRPQTANAEHQNLLDLWLNRQEHDLASFARTHIEATHQDLLRDMQARIATTAR</sequence>
<accession>A0A939HQ14</accession>
<feature type="domain" description="HTH gntR-type" evidence="5">
    <location>
        <begin position="67"/>
        <end position="134"/>
    </location>
</feature>
<dbReference type="SUPFAM" id="SSF48008">
    <property type="entry name" value="GntR ligand-binding domain-like"/>
    <property type="match status" value="1"/>
</dbReference>
<reference evidence="6" key="1">
    <citation type="submission" date="2021-03" db="EMBL/GenBank/DDBJ databases">
        <title>The complete genome sequence of Acetobacter sp. TBRC 12339.</title>
        <authorList>
            <person name="Charoenyingcharoen P."/>
            <person name="Yukphan P."/>
        </authorList>
    </citation>
    <scope>NUCLEOTIDE SEQUENCE</scope>
    <source>
        <strain evidence="6">TBRC 12339</strain>
    </source>
</reference>
<evidence type="ECO:0000256" key="2">
    <source>
        <dbReference type="ARBA" id="ARBA00023125"/>
    </source>
</evidence>
<name>A0A939HQ14_9PROT</name>
<feature type="region of interest" description="Disordered" evidence="4">
    <location>
        <begin position="1"/>
        <end position="49"/>
    </location>
</feature>
<dbReference type="RefSeq" id="WP_207846805.1">
    <property type="nucleotide sequence ID" value="NZ_JAFVMH010000007.1"/>
</dbReference>
<dbReference type="GO" id="GO:0003700">
    <property type="term" value="F:DNA-binding transcription factor activity"/>
    <property type="evidence" value="ECO:0007669"/>
    <property type="project" value="InterPro"/>
</dbReference>
<feature type="compositionally biased region" description="Polar residues" evidence="4">
    <location>
        <begin position="7"/>
        <end position="18"/>
    </location>
</feature>
<keyword evidence="3" id="KW-0804">Transcription</keyword>
<dbReference type="Gene3D" id="1.20.120.530">
    <property type="entry name" value="GntR ligand-binding domain-like"/>
    <property type="match status" value="1"/>
</dbReference>
<dbReference type="GO" id="GO:0003677">
    <property type="term" value="F:DNA binding"/>
    <property type="evidence" value="ECO:0007669"/>
    <property type="project" value="UniProtKB-KW"/>
</dbReference>
<evidence type="ECO:0000313" key="6">
    <source>
        <dbReference type="EMBL" id="MBO1326129.1"/>
    </source>
</evidence>
<evidence type="ECO:0000256" key="4">
    <source>
        <dbReference type="SAM" id="MobiDB-lite"/>
    </source>
</evidence>
<protein>
    <submittedName>
        <fullName evidence="6">GntR family transcriptional regulator</fullName>
    </submittedName>
</protein>
<evidence type="ECO:0000259" key="5">
    <source>
        <dbReference type="PROSITE" id="PS50949"/>
    </source>
</evidence>
<dbReference type="AlphaFoldDB" id="A0A939HQ14"/>
<evidence type="ECO:0000256" key="1">
    <source>
        <dbReference type="ARBA" id="ARBA00023015"/>
    </source>
</evidence>
<dbReference type="InterPro" id="IPR011711">
    <property type="entry name" value="GntR_C"/>
</dbReference>
<dbReference type="InterPro" id="IPR008920">
    <property type="entry name" value="TF_FadR/GntR_C"/>
</dbReference>
<dbReference type="CDD" id="cd07377">
    <property type="entry name" value="WHTH_GntR"/>
    <property type="match status" value="1"/>
</dbReference>
<dbReference type="Pfam" id="PF07729">
    <property type="entry name" value="FCD"/>
    <property type="match status" value="1"/>
</dbReference>
<dbReference type="InterPro" id="IPR036390">
    <property type="entry name" value="WH_DNA-bd_sf"/>
</dbReference>
<gene>
    <name evidence="6" type="ORF">J2D77_13315</name>
</gene>
<keyword evidence="7" id="KW-1185">Reference proteome</keyword>
<evidence type="ECO:0000313" key="7">
    <source>
        <dbReference type="Proteomes" id="UP000664073"/>
    </source>
</evidence>
<keyword evidence="2" id="KW-0238">DNA-binding</keyword>
<feature type="compositionally biased region" description="Gly residues" evidence="4">
    <location>
        <begin position="31"/>
        <end position="45"/>
    </location>
</feature>
<dbReference type="InterPro" id="IPR000524">
    <property type="entry name" value="Tscrpt_reg_HTH_GntR"/>
</dbReference>
<evidence type="ECO:0000256" key="3">
    <source>
        <dbReference type="ARBA" id="ARBA00023163"/>
    </source>
</evidence>
<dbReference type="Gene3D" id="1.10.10.10">
    <property type="entry name" value="Winged helix-like DNA-binding domain superfamily/Winged helix DNA-binding domain"/>
    <property type="match status" value="1"/>
</dbReference>
<comment type="caution">
    <text evidence="6">The sequence shown here is derived from an EMBL/GenBank/DDBJ whole genome shotgun (WGS) entry which is preliminary data.</text>
</comment>
<proteinExistence type="predicted"/>
<dbReference type="PROSITE" id="PS50949">
    <property type="entry name" value="HTH_GNTR"/>
    <property type="match status" value="1"/>
</dbReference>
<dbReference type="Pfam" id="PF00392">
    <property type="entry name" value="GntR"/>
    <property type="match status" value="1"/>
</dbReference>